<dbReference type="GO" id="GO:0005952">
    <property type="term" value="C:cAMP-dependent protein kinase complex"/>
    <property type="evidence" value="ECO:0007669"/>
    <property type="project" value="TreeGrafter"/>
</dbReference>
<dbReference type="PANTHER" id="PTHR24353">
    <property type="entry name" value="CYCLIC NUCLEOTIDE-DEPENDENT PROTEIN KINASE"/>
    <property type="match status" value="1"/>
</dbReference>
<dbReference type="InterPro" id="IPR011009">
    <property type="entry name" value="Kinase-like_dom_sf"/>
</dbReference>
<evidence type="ECO:0000256" key="6">
    <source>
        <dbReference type="SAM" id="MobiDB-lite"/>
    </source>
</evidence>
<evidence type="ECO:0000256" key="3">
    <source>
        <dbReference type="ARBA" id="ARBA00022741"/>
    </source>
</evidence>
<accession>A0A3N0Y8Q6</accession>
<evidence type="ECO:0000256" key="2">
    <source>
        <dbReference type="ARBA" id="ARBA00022679"/>
    </source>
</evidence>
<organism evidence="8 9">
    <name type="scientific">Anabarilius grahami</name>
    <name type="common">Kanglang fish</name>
    <name type="synonym">Barilius grahami</name>
    <dbReference type="NCBI Taxonomy" id="495550"/>
    <lineage>
        <taxon>Eukaryota</taxon>
        <taxon>Metazoa</taxon>
        <taxon>Chordata</taxon>
        <taxon>Craniata</taxon>
        <taxon>Vertebrata</taxon>
        <taxon>Euteleostomi</taxon>
        <taxon>Actinopterygii</taxon>
        <taxon>Neopterygii</taxon>
        <taxon>Teleostei</taxon>
        <taxon>Ostariophysi</taxon>
        <taxon>Cypriniformes</taxon>
        <taxon>Xenocyprididae</taxon>
        <taxon>Xenocypridinae</taxon>
        <taxon>Xenocypridinae incertae sedis</taxon>
        <taxon>Anabarilius</taxon>
    </lineage>
</organism>
<evidence type="ECO:0000256" key="1">
    <source>
        <dbReference type="ARBA" id="ARBA00022527"/>
    </source>
</evidence>
<proteinExistence type="predicted"/>
<keyword evidence="3" id="KW-0547">Nucleotide-binding</keyword>
<sequence length="211" mass="23762">MVTEPEPTGDPEPEPEPMPTKDLPQMENVTPEAEHAILVGILVKFDGTGTFGRVFLVKDKKTRGFFALKAMKIPDVIRLKQEQHVHNEKEVLTEVNHPFLVRLRPRRPTTQRHVASASGYYPTQAIRHSVKHLFLLKQEEYTLRHNTLRKGSKKAYSLAETGVANGGDETNQHRTVPTCHLKGGLSGAYNFNSTWHQLVVIKGTKLKGDQL</sequence>
<feature type="domain" description="Protein kinase" evidence="7">
    <location>
        <begin position="47"/>
        <end position="104"/>
    </location>
</feature>
<keyword evidence="9" id="KW-1185">Reference proteome</keyword>
<evidence type="ECO:0000313" key="8">
    <source>
        <dbReference type="EMBL" id="ROL42626.1"/>
    </source>
</evidence>
<keyword evidence="5" id="KW-0067">ATP-binding</keyword>
<feature type="region of interest" description="Disordered" evidence="6">
    <location>
        <begin position="1"/>
        <end position="25"/>
    </location>
</feature>
<evidence type="ECO:0000259" key="7">
    <source>
        <dbReference type="Pfam" id="PF00069"/>
    </source>
</evidence>
<evidence type="ECO:0000256" key="5">
    <source>
        <dbReference type="ARBA" id="ARBA00022840"/>
    </source>
</evidence>
<dbReference type="Gene3D" id="3.30.200.20">
    <property type="entry name" value="Phosphorylase Kinase, domain 1"/>
    <property type="match status" value="1"/>
</dbReference>
<dbReference type="InterPro" id="IPR000719">
    <property type="entry name" value="Prot_kinase_dom"/>
</dbReference>
<dbReference type="GO" id="GO:0005829">
    <property type="term" value="C:cytosol"/>
    <property type="evidence" value="ECO:0007669"/>
    <property type="project" value="TreeGrafter"/>
</dbReference>
<evidence type="ECO:0000256" key="4">
    <source>
        <dbReference type="ARBA" id="ARBA00022777"/>
    </source>
</evidence>
<keyword evidence="1" id="KW-0723">Serine/threonine-protein kinase</keyword>
<comment type="caution">
    <text evidence="8">The sequence shown here is derived from an EMBL/GenBank/DDBJ whole genome shotgun (WGS) entry which is preliminary data.</text>
</comment>
<dbReference type="Proteomes" id="UP000281406">
    <property type="component" value="Unassembled WGS sequence"/>
</dbReference>
<gene>
    <name evidence="8" type="ORF">DPX16_14033</name>
</gene>
<dbReference type="EMBL" id="RJVU01049572">
    <property type="protein sequence ID" value="ROL42626.1"/>
    <property type="molecule type" value="Genomic_DNA"/>
</dbReference>
<reference evidence="8 9" key="1">
    <citation type="submission" date="2018-10" db="EMBL/GenBank/DDBJ databases">
        <title>Genome assembly for a Yunnan-Guizhou Plateau 3E fish, Anabarilius grahami (Regan), and its evolutionary and genetic applications.</title>
        <authorList>
            <person name="Jiang W."/>
        </authorList>
    </citation>
    <scope>NUCLEOTIDE SEQUENCE [LARGE SCALE GENOMIC DNA]</scope>
    <source>
        <strain evidence="8">AG-KIZ</strain>
        <tissue evidence="8">Muscle</tissue>
    </source>
</reference>
<dbReference type="GO" id="GO:0005524">
    <property type="term" value="F:ATP binding"/>
    <property type="evidence" value="ECO:0007669"/>
    <property type="project" value="UniProtKB-KW"/>
</dbReference>
<dbReference type="GO" id="GO:0004691">
    <property type="term" value="F:cAMP-dependent protein kinase activity"/>
    <property type="evidence" value="ECO:0007669"/>
    <property type="project" value="TreeGrafter"/>
</dbReference>
<keyword evidence="2" id="KW-0808">Transferase</keyword>
<keyword evidence="4 8" id="KW-0418">Kinase</keyword>
<evidence type="ECO:0000313" key="9">
    <source>
        <dbReference type="Proteomes" id="UP000281406"/>
    </source>
</evidence>
<dbReference type="OrthoDB" id="63267at2759"/>
<protein>
    <submittedName>
        <fullName evidence="8">cAMP-dependent protein kinase catalytic subunit PRKX</fullName>
    </submittedName>
</protein>
<name>A0A3N0Y8Q6_ANAGA</name>
<dbReference type="AlphaFoldDB" id="A0A3N0Y8Q6"/>
<dbReference type="SUPFAM" id="SSF56112">
    <property type="entry name" value="Protein kinase-like (PK-like)"/>
    <property type="match status" value="1"/>
</dbReference>
<dbReference type="Pfam" id="PF00069">
    <property type="entry name" value="Pkinase"/>
    <property type="match status" value="1"/>
</dbReference>
<dbReference type="PANTHER" id="PTHR24353:SF37">
    <property type="entry name" value="CAMP-DEPENDENT PROTEIN KINASE CATALYTIC SUBUNIT PRKX"/>
    <property type="match status" value="1"/>
</dbReference>